<dbReference type="VEuPathDB" id="FungiDB:GMDG_07051"/>
<dbReference type="AlphaFoldDB" id="A0A177A691"/>
<dbReference type="EMBL" id="KV441402">
    <property type="protein sequence ID" value="OAF56801.1"/>
    <property type="molecule type" value="Genomic_DNA"/>
</dbReference>
<sequence>MRTFYTKGNFDIIPEVRKPRFWKDCSNSIYFFKISDLPKARKLLQVSTAENSDDIFTKGLATALIEILSVLSPVNTATNPDVRKTLLRYLHALAMQQLPRQSPVMVILSTLHNGILVAKGSYALLRRNRSG</sequence>
<protein>
    <submittedName>
        <fullName evidence="1">Uncharacterized protein</fullName>
    </submittedName>
</protein>
<evidence type="ECO:0000313" key="1">
    <source>
        <dbReference type="EMBL" id="OAF56801.1"/>
    </source>
</evidence>
<name>A0A177A691_9PEZI</name>
<dbReference type="RefSeq" id="XP_024322092.1">
    <property type="nucleotide sequence ID" value="XM_024470628.1"/>
</dbReference>
<dbReference type="OrthoDB" id="5308957at2759"/>
<gene>
    <name evidence="1" type="ORF">VC83_07048</name>
</gene>
<reference evidence="1" key="1">
    <citation type="submission" date="2016-03" db="EMBL/GenBank/DDBJ databases">
        <title>Updated assembly of Pseudogymnoascus destructans, the fungus causing white-nose syndrome of bats.</title>
        <authorList>
            <person name="Palmer J.M."/>
            <person name="Drees K.P."/>
            <person name="Foster J.T."/>
            <person name="Lindner D.L."/>
        </authorList>
    </citation>
    <scope>NUCLEOTIDE SEQUENCE [LARGE SCALE GENOMIC DNA]</scope>
    <source>
        <strain evidence="1">20631-21</strain>
    </source>
</reference>
<organism evidence="1">
    <name type="scientific">Pseudogymnoascus destructans</name>
    <dbReference type="NCBI Taxonomy" id="655981"/>
    <lineage>
        <taxon>Eukaryota</taxon>
        <taxon>Fungi</taxon>
        <taxon>Dikarya</taxon>
        <taxon>Ascomycota</taxon>
        <taxon>Pezizomycotina</taxon>
        <taxon>Leotiomycetes</taxon>
        <taxon>Thelebolales</taxon>
        <taxon>Thelebolaceae</taxon>
        <taxon>Pseudogymnoascus</taxon>
    </lineage>
</organism>
<dbReference type="eggNOG" id="ENOG502SQE7">
    <property type="taxonomic scope" value="Eukaryota"/>
</dbReference>
<accession>A0A177A691</accession>
<dbReference type="Proteomes" id="UP000077154">
    <property type="component" value="Unassembled WGS sequence"/>
</dbReference>
<proteinExistence type="predicted"/>
<dbReference type="GeneID" id="36290098"/>